<dbReference type="PANTHER" id="PTHR30348">
    <property type="entry name" value="UNCHARACTERIZED PROTEIN YECE"/>
    <property type="match status" value="1"/>
</dbReference>
<dbReference type="Gene3D" id="3.20.20.410">
    <property type="entry name" value="Protein of unknown function UPF0759"/>
    <property type="match status" value="1"/>
</dbReference>
<evidence type="ECO:0000313" key="2">
    <source>
        <dbReference type="Proteomes" id="UP000619078"/>
    </source>
</evidence>
<accession>A0A926NVJ7</accession>
<dbReference type="Proteomes" id="UP000619078">
    <property type="component" value="Unassembled WGS sequence"/>
</dbReference>
<dbReference type="SUPFAM" id="SSF117396">
    <property type="entry name" value="TM1631-like"/>
    <property type="match status" value="1"/>
</dbReference>
<protein>
    <submittedName>
        <fullName evidence="1">DUF72 domain-containing protein</fullName>
    </submittedName>
</protein>
<dbReference type="PANTHER" id="PTHR30348:SF4">
    <property type="entry name" value="DUF72 DOMAIN-CONTAINING PROTEIN"/>
    <property type="match status" value="1"/>
</dbReference>
<name>A0A926NVJ7_9SPHI</name>
<gene>
    <name evidence="1" type="ORF">IDJ76_05680</name>
</gene>
<dbReference type="InterPro" id="IPR036520">
    <property type="entry name" value="UPF0759_sf"/>
</dbReference>
<proteinExistence type="predicted"/>
<sequence length="256" mass="28963">MAGVNSNKFFSGTSGLVLPVKNKSLYPPAYQDKSRLNYYGSLFNSIEINSSFYRLPQATTVKKWADEVPYDFRFTYKLWKQVTHNKSLLFNPDDVNRFVAAISGAGNKAGSLLIQFPPSTTIDCIRQLEALLIAIQHAGPAQTWSVTVEFRNKSWYHEDAYALLDTYNAGMVIQDLPASITPMTEQPTEFVYLRFHGPDGGYRGTYTDDFLHEYAYYINDWMQDGKTVYAYFNNTMGQAVQNLLTLNGFVGDLTAP</sequence>
<dbReference type="Pfam" id="PF01904">
    <property type="entry name" value="DUF72"/>
    <property type="match status" value="1"/>
</dbReference>
<dbReference type="RefSeq" id="WP_191161655.1">
    <property type="nucleotide sequence ID" value="NZ_JACWMX010000002.1"/>
</dbReference>
<dbReference type="InterPro" id="IPR002763">
    <property type="entry name" value="DUF72"/>
</dbReference>
<comment type="caution">
    <text evidence="1">The sequence shown here is derived from an EMBL/GenBank/DDBJ whole genome shotgun (WGS) entry which is preliminary data.</text>
</comment>
<evidence type="ECO:0000313" key="1">
    <source>
        <dbReference type="EMBL" id="MBD1392578.1"/>
    </source>
</evidence>
<reference evidence="1" key="1">
    <citation type="submission" date="2020-09" db="EMBL/GenBank/DDBJ databases">
        <title>Novel species of Mucilaginibacter isolated from a glacier on the Tibetan Plateau.</title>
        <authorList>
            <person name="Liu Q."/>
            <person name="Xin Y.-H."/>
        </authorList>
    </citation>
    <scope>NUCLEOTIDE SEQUENCE</scope>
    <source>
        <strain evidence="1">ZB1P21</strain>
    </source>
</reference>
<dbReference type="EMBL" id="JACWMX010000002">
    <property type="protein sequence ID" value="MBD1392578.1"/>
    <property type="molecule type" value="Genomic_DNA"/>
</dbReference>
<organism evidence="1 2">
    <name type="scientific">Mucilaginibacter glaciei</name>
    <dbReference type="NCBI Taxonomy" id="2772109"/>
    <lineage>
        <taxon>Bacteria</taxon>
        <taxon>Pseudomonadati</taxon>
        <taxon>Bacteroidota</taxon>
        <taxon>Sphingobacteriia</taxon>
        <taxon>Sphingobacteriales</taxon>
        <taxon>Sphingobacteriaceae</taxon>
        <taxon>Mucilaginibacter</taxon>
    </lineage>
</organism>
<dbReference type="AlphaFoldDB" id="A0A926NVJ7"/>
<keyword evidence="2" id="KW-1185">Reference proteome</keyword>